<feature type="signal peptide" evidence="1">
    <location>
        <begin position="1"/>
        <end position="19"/>
    </location>
</feature>
<keyword evidence="1" id="KW-0732">Signal</keyword>
<sequence length="943" mass="107772">MRIVLIFLLMILGAYAMNAQEFGGHPPAQQWKQIKTVSGRVIYPVGWDSAARRIAGLASAIRQSGDTTIGSKLWPYSILLQHQTTISNGYVALAPYRSEFYMTPPVNAFDLGSLAWTDQLTLHEFRHLQQYSNFNRGLAKVFRVVLGQQGQALANALTVPDWFFEGDAVLQETFMSQQGRGRMPAFFNGYRSLWETNKHYSWMKLRNGSLKDYVPDHYQLGYLMVLNGADKYGPAFWKNVSGEAAGFKGLFYPFQKAVRKYSGISYRAFTENALKESRQQFGTESRELRVQREKVIHEENPVFTENGELLYLRTSYSELPAFYSRKDGVDRKIRTRDQSLDHYFSYANGQIIYAAFRPATRWSWKDYGEIRLLDIHSGKQKTITRNSKYFTPALSERGDTVVAVHQGSDGMTAIHLLDSAGQLLKVIPNQQGYVYSFPRLYHGHIITTARNKNGEMAILEIDPSGGHSALVIGWTDHLLGYPVKSGDSILFTLSVDGKDNTVLLEKSSGKLLQFLPPGPVSQTGFYQPVTSAGSLVVSHFTANGYKLETYKTDSGAWSPIGNLANHKMAVRESRSILSDYNNLPGNVPVEKSNAIPYPKTSGLFNFHSWTPFYEDPEFSFTVYSQNLLNTFQNQFRFLYNRNEGFKQFGFSGIFGGWFPWLSGGMDLTIDRRGVFNNRIIYWNELEANAGFQIPLNLSRGRSISFLTTGSELVYNKPYFRQPEKNQLGDRSYFYLNHELRFSHQVQQARQHFHPRWAQVVRLQYRHAVSRFDSEQLLATGNFYTPGLARNHSLVLHVAMQQRDSLSGLRFSNNFPFARGYSSESLYRGWKWGATYHFPLAYPDWGIWNIVYLLRLRSGLFFDHAIGRDPKLLPVSGRIDFRSAGTELYFDTKWWNQLPVSFGIRYARLLDNDIFGGQGVNRWQFILPLNLVPGPLNEKKVLTF</sequence>
<evidence type="ECO:0000313" key="3">
    <source>
        <dbReference type="Proteomes" id="UP000765802"/>
    </source>
</evidence>
<dbReference type="RefSeq" id="WP_187258481.1">
    <property type="nucleotide sequence ID" value="NZ_JBHULF010000006.1"/>
</dbReference>
<name>A0ABR7MF04_9BACT</name>
<dbReference type="Gene3D" id="2.120.10.30">
    <property type="entry name" value="TolB, C-terminal domain"/>
    <property type="match status" value="1"/>
</dbReference>
<protein>
    <submittedName>
        <fullName evidence="2">Uncharacterized protein</fullName>
    </submittedName>
</protein>
<accession>A0ABR7MF04</accession>
<gene>
    <name evidence="2" type="ORF">BC349_19080</name>
</gene>
<proteinExistence type="predicted"/>
<feature type="chain" id="PRO_5047209498" evidence="1">
    <location>
        <begin position="20"/>
        <end position="943"/>
    </location>
</feature>
<dbReference type="EMBL" id="MBUA01000031">
    <property type="protein sequence ID" value="MBC6493163.1"/>
    <property type="molecule type" value="Genomic_DNA"/>
</dbReference>
<organism evidence="2 3">
    <name type="scientific">Flavihumibacter stibioxidans</name>
    <dbReference type="NCBI Taxonomy" id="1834163"/>
    <lineage>
        <taxon>Bacteria</taxon>
        <taxon>Pseudomonadati</taxon>
        <taxon>Bacteroidota</taxon>
        <taxon>Chitinophagia</taxon>
        <taxon>Chitinophagales</taxon>
        <taxon>Chitinophagaceae</taxon>
        <taxon>Flavihumibacter</taxon>
    </lineage>
</organism>
<dbReference type="InterPro" id="IPR011042">
    <property type="entry name" value="6-blade_b-propeller_TolB-like"/>
</dbReference>
<dbReference type="Proteomes" id="UP000765802">
    <property type="component" value="Unassembled WGS sequence"/>
</dbReference>
<keyword evidence="3" id="KW-1185">Reference proteome</keyword>
<dbReference type="SUPFAM" id="SSF69304">
    <property type="entry name" value="Tricorn protease N-terminal domain"/>
    <property type="match status" value="1"/>
</dbReference>
<evidence type="ECO:0000256" key="1">
    <source>
        <dbReference type="SAM" id="SignalP"/>
    </source>
</evidence>
<comment type="caution">
    <text evidence="2">The sequence shown here is derived from an EMBL/GenBank/DDBJ whole genome shotgun (WGS) entry which is preliminary data.</text>
</comment>
<reference evidence="2 3" key="1">
    <citation type="submission" date="2016-07" db="EMBL/GenBank/DDBJ databases">
        <title>Genome analysis of Flavihumibacter stibioxidans YS-17.</title>
        <authorList>
            <person name="Shi K."/>
            <person name="Han Y."/>
            <person name="Wang G."/>
        </authorList>
    </citation>
    <scope>NUCLEOTIDE SEQUENCE [LARGE SCALE GENOMIC DNA]</scope>
    <source>
        <strain evidence="2 3">YS-17</strain>
    </source>
</reference>
<evidence type="ECO:0000313" key="2">
    <source>
        <dbReference type="EMBL" id="MBC6493163.1"/>
    </source>
</evidence>